<evidence type="ECO:0000313" key="1">
    <source>
        <dbReference type="EMBL" id="KAK2172861.1"/>
    </source>
</evidence>
<name>A0AAD9KK37_RIDPI</name>
<keyword evidence="2" id="KW-1185">Reference proteome</keyword>
<sequence>MEALLSQFTLETKEEVKRYLAEKEIPQLFESIATGLLYNRPSDPAQFVQDCLAIVRRGDCDIRWNTFLDLLNPPKRPIVTRDG</sequence>
<protein>
    <submittedName>
        <fullName evidence="1">Uncharacterized protein</fullName>
    </submittedName>
</protein>
<gene>
    <name evidence="1" type="ORF">NP493_924g02061</name>
</gene>
<dbReference type="AlphaFoldDB" id="A0AAD9KK37"/>
<organism evidence="1 2">
    <name type="scientific">Ridgeia piscesae</name>
    <name type="common">Tubeworm</name>
    <dbReference type="NCBI Taxonomy" id="27915"/>
    <lineage>
        <taxon>Eukaryota</taxon>
        <taxon>Metazoa</taxon>
        <taxon>Spiralia</taxon>
        <taxon>Lophotrochozoa</taxon>
        <taxon>Annelida</taxon>
        <taxon>Polychaeta</taxon>
        <taxon>Sedentaria</taxon>
        <taxon>Canalipalpata</taxon>
        <taxon>Sabellida</taxon>
        <taxon>Siboglinidae</taxon>
        <taxon>Ridgeia</taxon>
    </lineage>
</organism>
<accession>A0AAD9KK37</accession>
<proteinExistence type="predicted"/>
<dbReference type="Proteomes" id="UP001209878">
    <property type="component" value="Unassembled WGS sequence"/>
</dbReference>
<dbReference type="SUPFAM" id="SSF47391">
    <property type="entry name" value="Dimerization-anchoring domain of cAMP-dependent PK regulatory subunit"/>
    <property type="match status" value="1"/>
</dbReference>
<dbReference type="EMBL" id="JAODUO010000924">
    <property type="protein sequence ID" value="KAK2172861.1"/>
    <property type="molecule type" value="Genomic_DNA"/>
</dbReference>
<reference evidence="1" key="1">
    <citation type="journal article" date="2023" name="Mol. Biol. Evol.">
        <title>Third-Generation Sequencing Reveals the Adaptive Role of the Epigenome in Three Deep-Sea Polychaetes.</title>
        <authorList>
            <person name="Perez M."/>
            <person name="Aroh O."/>
            <person name="Sun Y."/>
            <person name="Lan Y."/>
            <person name="Juniper S.K."/>
            <person name="Young C.R."/>
            <person name="Angers B."/>
            <person name="Qian P.Y."/>
        </authorList>
    </citation>
    <scope>NUCLEOTIDE SEQUENCE</scope>
    <source>
        <strain evidence="1">R07B-5</strain>
    </source>
</reference>
<evidence type="ECO:0000313" key="2">
    <source>
        <dbReference type="Proteomes" id="UP001209878"/>
    </source>
</evidence>
<dbReference type="CDD" id="cd22978">
    <property type="entry name" value="DD_AK5"/>
    <property type="match status" value="1"/>
</dbReference>
<comment type="caution">
    <text evidence="1">The sequence shown here is derived from an EMBL/GenBank/DDBJ whole genome shotgun (WGS) entry which is preliminary data.</text>
</comment>